<evidence type="ECO:0000256" key="3">
    <source>
        <dbReference type="ARBA" id="ARBA00023002"/>
    </source>
</evidence>
<evidence type="ECO:0000256" key="2">
    <source>
        <dbReference type="ARBA" id="ARBA00022643"/>
    </source>
</evidence>
<evidence type="ECO:0000256" key="4">
    <source>
        <dbReference type="ARBA" id="ARBA00023033"/>
    </source>
</evidence>
<gene>
    <name evidence="7" type="ORF">GCM10009539_63250</name>
</gene>
<keyword evidence="2" id="KW-0288">FMN</keyword>
<comment type="caution">
    <text evidence="7">The sequence shown here is derived from an EMBL/GenBank/DDBJ whole genome shotgun (WGS) entry which is preliminary data.</text>
</comment>
<evidence type="ECO:0000256" key="5">
    <source>
        <dbReference type="SAM" id="MobiDB-lite"/>
    </source>
</evidence>
<dbReference type="Gene3D" id="3.20.20.30">
    <property type="entry name" value="Luciferase-like domain"/>
    <property type="match status" value="1"/>
</dbReference>
<keyword evidence="3" id="KW-0560">Oxidoreductase</keyword>
<reference evidence="8" key="1">
    <citation type="journal article" date="2019" name="Int. J. Syst. Evol. Microbiol.">
        <title>The Global Catalogue of Microorganisms (GCM) 10K type strain sequencing project: providing services to taxonomists for standard genome sequencing and annotation.</title>
        <authorList>
            <consortium name="The Broad Institute Genomics Platform"/>
            <consortium name="The Broad Institute Genome Sequencing Center for Infectious Disease"/>
            <person name="Wu L."/>
            <person name="Ma J."/>
        </authorList>
    </citation>
    <scope>NUCLEOTIDE SEQUENCE [LARGE SCALE GENOMIC DNA]</scope>
    <source>
        <strain evidence="8">JCM 10425</strain>
    </source>
</reference>
<evidence type="ECO:0000259" key="6">
    <source>
        <dbReference type="Pfam" id="PF00296"/>
    </source>
</evidence>
<dbReference type="NCBIfam" id="TIGR03619">
    <property type="entry name" value="F420_Rv2161c"/>
    <property type="match status" value="1"/>
</dbReference>
<dbReference type="EMBL" id="BAAAGX010000028">
    <property type="protein sequence ID" value="GAA0267750.1"/>
    <property type="molecule type" value="Genomic_DNA"/>
</dbReference>
<proteinExistence type="predicted"/>
<dbReference type="Proteomes" id="UP001500967">
    <property type="component" value="Unassembled WGS sequence"/>
</dbReference>
<dbReference type="InterPro" id="IPR036661">
    <property type="entry name" value="Luciferase-like_sf"/>
</dbReference>
<evidence type="ECO:0000313" key="7">
    <source>
        <dbReference type="EMBL" id="GAA0267750.1"/>
    </source>
</evidence>
<feature type="region of interest" description="Disordered" evidence="5">
    <location>
        <begin position="304"/>
        <end position="326"/>
    </location>
</feature>
<accession>A0ABN0UZT4</accession>
<keyword evidence="4" id="KW-0503">Monooxygenase</keyword>
<evidence type="ECO:0000313" key="8">
    <source>
        <dbReference type="Proteomes" id="UP001500967"/>
    </source>
</evidence>
<dbReference type="SUPFAM" id="SSF51679">
    <property type="entry name" value="Bacterial luciferase-like"/>
    <property type="match status" value="1"/>
</dbReference>
<dbReference type="Pfam" id="PF00296">
    <property type="entry name" value="Bac_luciferase"/>
    <property type="match status" value="1"/>
</dbReference>
<dbReference type="PANTHER" id="PTHR42847">
    <property type="entry name" value="ALKANESULFONATE MONOOXYGENASE"/>
    <property type="match status" value="1"/>
</dbReference>
<dbReference type="InterPro" id="IPR011251">
    <property type="entry name" value="Luciferase-like_dom"/>
</dbReference>
<keyword evidence="8" id="KW-1185">Reference proteome</keyword>
<protein>
    <submittedName>
        <fullName evidence="7">TIGR03619 family F420-dependent LLM class oxidoreductase</fullName>
    </submittedName>
</protein>
<name>A0ABN0UZT4_9ACTN</name>
<dbReference type="PANTHER" id="PTHR42847:SF4">
    <property type="entry name" value="ALKANESULFONATE MONOOXYGENASE-RELATED"/>
    <property type="match status" value="1"/>
</dbReference>
<feature type="domain" description="Luciferase-like" evidence="6">
    <location>
        <begin position="18"/>
        <end position="242"/>
    </location>
</feature>
<dbReference type="InterPro" id="IPR050172">
    <property type="entry name" value="SsuD_RutA_monooxygenase"/>
</dbReference>
<keyword evidence="1" id="KW-0285">Flavoprotein</keyword>
<dbReference type="InterPro" id="IPR019921">
    <property type="entry name" value="Lucif-like_OxRdtase_Rv2161c"/>
</dbReference>
<sequence length="326" mass="34449">MLGRMDIGFGLPVAGGWATPENVVTVARHAEELGYRTLWSFQRLLVPEGKRLAPTYHSVLDPVVALAFAAGTTERIGLGTAIVNAPFTAPAVLGQQLATLDVLSRGRLLAGLGLGWIPGEFTAAGVAFERRGARFEEYLRCLDAVWGPDPVAFEGEFYHVEPSSVLPKPVQRPRPPVLIGGDAPRALERAGRLADGWISRSTFDLTKLRPAVDAVRTAAEKAGRDPDALRFVCRGVVVVGERTGPLTGTLEQVKADFPALEEQGITEVFVDLNFDPAVGAIGSDAAAGLRHALTVLDALAPEAGGAGGQLGGAPEKTLRDPGHWTS</sequence>
<evidence type="ECO:0000256" key="1">
    <source>
        <dbReference type="ARBA" id="ARBA00022630"/>
    </source>
</evidence>
<feature type="compositionally biased region" description="Basic and acidic residues" evidence="5">
    <location>
        <begin position="316"/>
        <end position="326"/>
    </location>
</feature>
<organism evidence="7 8">
    <name type="scientific">Cryptosporangium japonicum</name>
    <dbReference type="NCBI Taxonomy" id="80872"/>
    <lineage>
        <taxon>Bacteria</taxon>
        <taxon>Bacillati</taxon>
        <taxon>Actinomycetota</taxon>
        <taxon>Actinomycetes</taxon>
        <taxon>Cryptosporangiales</taxon>
        <taxon>Cryptosporangiaceae</taxon>
        <taxon>Cryptosporangium</taxon>
    </lineage>
</organism>